<dbReference type="Proteomes" id="UP000193944">
    <property type="component" value="Unassembled WGS sequence"/>
</dbReference>
<sequence>MKRQQKFNQNNKGISMNSEANSSQQYNKNKKLIKCQICNKFGYYAKVCRYRNNDYRNNKNNSKNNEYKHKNNSKGNNNGQSSFCCAKADDPEKYVKFAIDYNSDKETTNQANCTRHEVKYYTQNEKESKTKKYLISWTLDSVISPLKE</sequence>
<evidence type="ECO:0000313" key="2">
    <source>
        <dbReference type="EMBL" id="ORX64677.1"/>
    </source>
</evidence>
<keyword evidence="3" id="KW-1185">Reference proteome</keyword>
<evidence type="ECO:0000313" key="3">
    <source>
        <dbReference type="Proteomes" id="UP000193944"/>
    </source>
</evidence>
<feature type="region of interest" description="Disordered" evidence="1">
    <location>
        <begin position="1"/>
        <end position="25"/>
    </location>
</feature>
<comment type="caution">
    <text evidence="2">The sequence shown here is derived from an EMBL/GenBank/DDBJ whole genome shotgun (WGS) entry which is preliminary data.</text>
</comment>
<gene>
    <name evidence="2" type="ORF">BCR32DRAFT_286941</name>
</gene>
<feature type="compositionally biased region" description="Low complexity" evidence="1">
    <location>
        <begin position="73"/>
        <end position="82"/>
    </location>
</feature>
<reference evidence="2 3" key="2">
    <citation type="submission" date="2016-08" db="EMBL/GenBank/DDBJ databases">
        <title>Pervasive Adenine N6-methylation of Active Genes in Fungi.</title>
        <authorList>
            <consortium name="DOE Joint Genome Institute"/>
            <person name="Mondo S.J."/>
            <person name="Dannebaum R.O."/>
            <person name="Kuo R.C."/>
            <person name="Labutti K."/>
            <person name="Haridas S."/>
            <person name="Kuo A."/>
            <person name="Salamov A."/>
            <person name="Ahrendt S.R."/>
            <person name="Lipzen A."/>
            <person name="Sullivan W."/>
            <person name="Andreopoulos W.B."/>
            <person name="Clum A."/>
            <person name="Lindquist E."/>
            <person name="Daum C."/>
            <person name="Ramamoorthy G.K."/>
            <person name="Gryganskyi A."/>
            <person name="Culley D."/>
            <person name="Magnuson J.K."/>
            <person name="James T.Y."/>
            <person name="O'Malley M.A."/>
            <person name="Stajich J.E."/>
            <person name="Spatafora J.W."/>
            <person name="Visel A."/>
            <person name="Grigoriev I.V."/>
        </authorList>
    </citation>
    <scope>NUCLEOTIDE SEQUENCE [LARGE SCALE GENOMIC DNA]</scope>
    <source>
        <strain evidence="2 3">S4</strain>
    </source>
</reference>
<proteinExistence type="predicted"/>
<protein>
    <submittedName>
        <fullName evidence="2">Uncharacterized protein</fullName>
    </submittedName>
</protein>
<reference evidence="2 3" key="1">
    <citation type="submission" date="2016-08" db="EMBL/GenBank/DDBJ databases">
        <title>A Parts List for Fungal Cellulosomes Revealed by Comparative Genomics.</title>
        <authorList>
            <consortium name="DOE Joint Genome Institute"/>
            <person name="Haitjema C.H."/>
            <person name="Gilmore S.P."/>
            <person name="Henske J.K."/>
            <person name="Solomon K.V."/>
            <person name="De Groot R."/>
            <person name="Kuo A."/>
            <person name="Mondo S.J."/>
            <person name="Salamov A.A."/>
            <person name="Labutti K."/>
            <person name="Zhao Z."/>
            <person name="Chiniquy J."/>
            <person name="Barry K."/>
            <person name="Brewer H.M."/>
            <person name="Purvine S.O."/>
            <person name="Wright A.T."/>
            <person name="Boxma B."/>
            <person name="Van Alen T."/>
            <person name="Hackstein J.H."/>
            <person name="Baker S.E."/>
            <person name="Grigoriev I.V."/>
            <person name="O'Malley M.A."/>
        </authorList>
    </citation>
    <scope>NUCLEOTIDE SEQUENCE [LARGE SCALE GENOMIC DNA]</scope>
    <source>
        <strain evidence="2 3">S4</strain>
    </source>
</reference>
<accession>A0A1Y1VTR1</accession>
<evidence type="ECO:0000256" key="1">
    <source>
        <dbReference type="SAM" id="MobiDB-lite"/>
    </source>
</evidence>
<dbReference type="AlphaFoldDB" id="A0A1Y1VTR1"/>
<organism evidence="2 3">
    <name type="scientific">Anaeromyces robustus</name>
    <dbReference type="NCBI Taxonomy" id="1754192"/>
    <lineage>
        <taxon>Eukaryota</taxon>
        <taxon>Fungi</taxon>
        <taxon>Fungi incertae sedis</taxon>
        <taxon>Chytridiomycota</taxon>
        <taxon>Chytridiomycota incertae sedis</taxon>
        <taxon>Neocallimastigomycetes</taxon>
        <taxon>Neocallimastigales</taxon>
        <taxon>Neocallimastigaceae</taxon>
        <taxon>Anaeromyces</taxon>
    </lineage>
</organism>
<feature type="region of interest" description="Disordered" evidence="1">
    <location>
        <begin position="54"/>
        <end position="82"/>
    </location>
</feature>
<name>A0A1Y1VTR1_9FUNG</name>
<dbReference type="EMBL" id="MCFG01000506">
    <property type="protein sequence ID" value="ORX64677.1"/>
    <property type="molecule type" value="Genomic_DNA"/>
</dbReference>